<dbReference type="CDD" id="cd00882">
    <property type="entry name" value="Ras_like_GTPase"/>
    <property type="match status" value="1"/>
</dbReference>
<dbReference type="NCBIfam" id="TIGR03348">
    <property type="entry name" value="VI_IcmF"/>
    <property type="match status" value="1"/>
</dbReference>
<dbReference type="EMBL" id="JACCKB010000059">
    <property type="protein sequence ID" value="NYZ69068.1"/>
    <property type="molecule type" value="Genomic_DNA"/>
</dbReference>
<dbReference type="Pfam" id="PF06761">
    <property type="entry name" value="IcmF-related"/>
    <property type="match status" value="1"/>
</dbReference>
<dbReference type="InterPro" id="IPR048677">
    <property type="entry name" value="TssM1_hel"/>
</dbReference>
<dbReference type="Pfam" id="PF06744">
    <property type="entry name" value="IcmF_C"/>
    <property type="match status" value="1"/>
</dbReference>
<dbReference type="InterPro" id="IPR010623">
    <property type="entry name" value="IcmF_C"/>
</dbReference>
<keyword evidence="1" id="KW-1133">Transmembrane helix</keyword>
<reference evidence="6 7" key="1">
    <citation type="submission" date="2020-07" db="EMBL/GenBank/DDBJ databases">
        <title>Endozoicomonas sp. nov., isolated from sediment.</title>
        <authorList>
            <person name="Gu T."/>
        </authorList>
    </citation>
    <scope>NUCLEOTIDE SEQUENCE [LARGE SCALE GENOMIC DNA]</scope>
    <source>
        <strain evidence="6 7">SM1973</strain>
    </source>
</reference>
<evidence type="ECO:0000259" key="5">
    <source>
        <dbReference type="Pfam" id="PF21070"/>
    </source>
</evidence>
<evidence type="ECO:0000313" key="7">
    <source>
        <dbReference type="Proteomes" id="UP000569732"/>
    </source>
</evidence>
<dbReference type="PANTHER" id="PTHR36153">
    <property type="entry name" value="INNER MEMBRANE PROTEIN-RELATED"/>
    <property type="match status" value="1"/>
</dbReference>
<organism evidence="6 7">
    <name type="scientific">Spartinivicinus marinus</name>
    <dbReference type="NCBI Taxonomy" id="2994442"/>
    <lineage>
        <taxon>Bacteria</taxon>
        <taxon>Pseudomonadati</taxon>
        <taxon>Pseudomonadota</taxon>
        <taxon>Gammaproteobacteria</taxon>
        <taxon>Oceanospirillales</taxon>
        <taxon>Zooshikellaceae</taxon>
        <taxon>Spartinivicinus</taxon>
    </lineage>
</organism>
<evidence type="ECO:0000259" key="4">
    <source>
        <dbReference type="Pfam" id="PF14331"/>
    </source>
</evidence>
<feature type="transmembrane region" description="Helical" evidence="1">
    <location>
        <begin position="41"/>
        <end position="60"/>
    </location>
</feature>
<keyword evidence="1" id="KW-0472">Membrane</keyword>
<evidence type="ECO:0000259" key="2">
    <source>
        <dbReference type="Pfam" id="PF06744"/>
    </source>
</evidence>
<dbReference type="RefSeq" id="WP_180571069.1">
    <property type="nucleotide sequence ID" value="NZ_JACCKB010000059.1"/>
</dbReference>
<dbReference type="AlphaFoldDB" id="A0A853IEW0"/>
<sequence length="1180" mass="134526">MKRFIDFIKQKWVITLIGVVALCILIWFVGPLIAIAEKKPLAGEVTRLLIIMAILILWGLNNIRLSMKARKENNEFIQGIQADAASQQFDMGNESEEELGILQERFSEALEVLKKTEGGKGQGLYELPWYIIIGPPGCGKTTALVNSGLEFPLAERFGKEALKGIGGTRHCDWWFTDQAVLIDTAGRYTTQDSHASVDATAWLGFLDMLKKNRRRRPINGVVLAISLQDLAAQSEVETTAHVKAVKARLQELNKRLGMKIPVYLMFTKCDLIAGFNEFFEDLGREERAQVWGTTFPEKDEFNVVESFNQGFDRLVQRLDEQMLTKIHQERDVNRRGRILTFSQQMQQLKPVVSDFIEKVFSGSRFHDKPYIRGFYFTSGTQNVTMIDRVVDSYANQMGMAVQPNAAGTGRSYFITRLLNDLIFAEAGLVGLNRRYEAGRLWVQRASYGTVVGTAALGAFAWSTSFTQNELKLNDVENQLEDFAKGKKQLTRHYGEVDTIPVISPLQEAIEVFDTDNIAFTERLGLYQGNRVKPVTQQAYYNQLEEVYLPSIKRRLEEQMRSGFNEPEYLLLALKAYLMLGLPERRNEEFIKNWMALDWEATLPGQAKEQNTLKEYLDDLIAGGFESIELDNDLVERARYELRKIPLPVQVYSQIKKDYIKPDRYRSFEDVLGKEINKVFKSTDYKIPNLYTYDGYYRTFKPESFKYLTELAKDNWVLGTSKTDYSPADIKQFHDQVQDLYFADYSKHWDTGLNQLRLQPFANLTEAANQLSQITGSYSPFRQVLDDVKQNTQLSLLTSGNLDKLKQANEVKKAARIRTPKVDRLARVAGKVAKTTDIKTDAVSGAIATPVEKHFRDVNQVSDTTGKRDSELDGIIDALSGLKGYVASIAQSSDPAEAAYSAAKSKIGGSDEHIRKIRTIAATTPEPIKHWLMDIADQSWRLMIGGANGYLNQIYANTVLPLYKKGLDGRYPLFGNSQREVTLRDFSEYYRPGGVEDSFFQQYIKPFVNTRGRNWSIKQVDGQSIRISGRALKQFETSDKIRRVFFPDGSKQPNVKFAMKPVYLDANIGKFQLNIDGQRLVYRHGPRVPIRLVWPVDNSVNESGIIFEDLNGLRVGYKEKGIWSFFRMMDHFKVSNTNIADRFRVSYQLDGRRADYEISANSVINPFNSRLLRSYRAVNRL</sequence>
<feature type="domain" description="Type VI secretion system component TssM1 helical" evidence="5">
    <location>
        <begin position="948"/>
        <end position="1049"/>
    </location>
</feature>
<dbReference type="PANTHER" id="PTHR36153:SF1">
    <property type="entry name" value="TYPE VI SECRETION SYSTEM COMPONENT TSSM1"/>
    <property type="match status" value="1"/>
</dbReference>
<dbReference type="Pfam" id="PF14331">
    <property type="entry name" value="IcmF-related_N"/>
    <property type="match status" value="1"/>
</dbReference>
<feature type="domain" description="IcmF-related" evidence="3">
    <location>
        <begin position="500"/>
        <end position="792"/>
    </location>
</feature>
<feature type="transmembrane region" description="Helical" evidence="1">
    <location>
        <begin position="12"/>
        <end position="35"/>
    </location>
</feature>
<dbReference type="InterPro" id="IPR027417">
    <property type="entry name" value="P-loop_NTPase"/>
</dbReference>
<dbReference type="Gene3D" id="3.40.50.300">
    <property type="entry name" value="P-loop containing nucleotide triphosphate hydrolases"/>
    <property type="match status" value="1"/>
</dbReference>
<evidence type="ECO:0000259" key="3">
    <source>
        <dbReference type="Pfam" id="PF06761"/>
    </source>
</evidence>
<dbReference type="SUPFAM" id="SSF52540">
    <property type="entry name" value="P-loop containing nucleoside triphosphate hydrolases"/>
    <property type="match status" value="1"/>
</dbReference>
<dbReference type="InterPro" id="IPR009612">
    <property type="entry name" value="IcmF-rel"/>
</dbReference>
<dbReference type="Proteomes" id="UP000569732">
    <property type="component" value="Unassembled WGS sequence"/>
</dbReference>
<gene>
    <name evidence="6" type="primary">tssM</name>
    <name evidence="6" type="ORF">H0A36_23895</name>
</gene>
<dbReference type="Pfam" id="PF21070">
    <property type="entry name" value="IcmF_helical"/>
    <property type="match status" value="1"/>
</dbReference>
<dbReference type="InterPro" id="IPR017731">
    <property type="entry name" value="TssM1-like"/>
</dbReference>
<feature type="domain" description="Type VI secretion system IcmF C-terminal" evidence="2">
    <location>
        <begin position="1056"/>
        <end position="1161"/>
    </location>
</feature>
<feature type="transmembrane region" description="Helical" evidence="1">
    <location>
        <begin position="441"/>
        <end position="461"/>
    </location>
</feature>
<evidence type="ECO:0000313" key="6">
    <source>
        <dbReference type="EMBL" id="NYZ69068.1"/>
    </source>
</evidence>
<protein>
    <submittedName>
        <fullName evidence="6">Type VI secretion system membrane subunit TssM</fullName>
    </submittedName>
</protein>
<keyword evidence="7" id="KW-1185">Reference proteome</keyword>
<dbReference type="InterPro" id="IPR053156">
    <property type="entry name" value="T6SS_TssM-like"/>
</dbReference>
<evidence type="ECO:0000256" key="1">
    <source>
        <dbReference type="SAM" id="Phobius"/>
    </source>
</evidence>
<name>A0A853IEW0_9GAMM</name>
<feature type="domain" description="Type VI secretion system component TssM1 N-terminal" evidence="4">
    <location>
        <begin position="196"/>
        <end position="448"/>
    </location>
</feature>
<dbReference type="InterPro" id="IPR025743">
    <property type="entry name" value="TssM1_N"/>
</dbReference>
<keyword evidence="1" id="KW-0812">Transmembrane</keyword>
<comment type="caution">
    <text evidence="6">The sequence shown here is derived from an EMBL/GenBank/DDBJ whole genome shotgun (WGS) entry which is preliminary data.</text>
</comment>
<proteinExistence type="predicted"/>
<accession>A0A853IEW0</accession>